<feature type="chain" id="PRO_5043965840" description="Beta-klotho" evidence="10">
    <location>
        <begin position="24"/>
        <end position="1022"/>
    </location>
</feature>
<dbReference type="InterPro" id="IPR017853">
    <property type="entry name" value="GH"/>
</dbReference>
<keyword evidence="6 9" id="KW-0472">Membrane</keyword>
<sequence length="1022" mass="117485">MEAICYKGCWILVVLLCTRQVIGEPGDGRKVWESMSQVNPLNESQLFTHGTFPKDFLWGVGSASLQVEEDHPSKGQSVWDQFMKSNQAWVANRTLGYHEGISDSFLRTELPALDFLGVDFYHFSLSWPRLFPRGDNIPSEQGVLYYNRIINVLLSKHKEPIITLYHWDLPVPIQEQYGGWANQSVIHLFNDYASFCFKQFGDRVKYWITMHNPYLVAWHGYGTGIHAPWVKGGEAMVAAVTHNLIKAHASVWHTYNTNFRPKQKGYVSVTLGSHWLEPETKHIDASGIKMCQESMETVLGSFAKPIHGDGDYPQIVKTKYGSVLPKFSENEKAYIQGTADFFAFSFGPNNFKQSNNDSKTVRVSLYLRGVLNWIKLEYNNPRILIMENGWFSNSIIRTEDTTTLYIMKKFIVDVLQAIKHDGIQIFGYTAWSLMDSFEWQEGYKIRRGLFYVDFNNRDKALTPKSSALYYKQVISQNGFPSSTQDSPVNGQFPCNYSWGITDSVLKAELAPSSPQFVDRRLYVWNITGDGFLHAVKGVKLKTRPPQCTDFITIRKHLALLTNMKVTNYRFALNWSLILPNGDLSLINREVLRYYRCMIYEASKIGIQTTLTLYYPTHASLNLPGPLLANGGWLNKTNIQVFTDYANLCFQEFGDLVKQWITINEPNRLSQYYHSSSNRTYQAVHNALIAHATAWRLYDKKYRPLQHGHISLSLHTDWAEPANPFLQSHTAAAERFLQFDIAWIAEPIFGSGDYPLLMRQYILFKNQKGTSRSFLPHFTEEEKTLVKGSADFIAINHFTTRLVIHEPKNDTRFDADRDVYFLSDATSLMSSSGLAVVPHGIRKLLNWLNKNYGNLPIYITANGVDDKASDNDELRMYYLQEYNKLLLKAYLQDNINLKGYYAFKLADKTKPQYGFYNSAFYNMKAKASVYKYTAIITANGFPMNQVDNSCRTTSEENTCHFCMFIQQRKPLIFFSFCLFSTIVLLLTVTVIRKYKRKRRKLQSIKNQHNACLLIKKKGGFSQC</sequence>
<dbReference type="GO" id="GO:0005886">
    <property type="term" value="C:plasma membrane"/>
    <property type="evidence" value="ECO:0007669"/>
    <property type="project" value="UniProtKB-SubCell"/>
</dbReference>
<dbReference type="PRINTS" id="PR00131">
    <property type="entry name" value="GLHYDRLASE1"/>
</dbReference>
<comment type="caution">
    <text evidence="11">The sequence shown here is derived from an EMBL/GenBank/DDBJ whole genome shotgun (WGS) entry which is preliminary data.</text>
</comment>
<dbReference type="FunFam" id="3.20.20.80:FF:000062">
    <property type="entry name" value="Klotho"/>
    <property type="match status" value="1"/>
</dbReference>
<evidence type="ECO:0008006" key="13">
    <source>
        <dbReference type="Google" id="ProtNLM"/>
    </source>
</evidence>
<dbReference type="SUPFAM" id="SSF51445">
    <property type="entry name" value="(Trans)glycosidases"/>
    <property type="match status" value="2"/>
</dbReference>
<dbReference type="Gene3D" id="3.20.20.80">
    <property type="entry name" value="Glycosidases"/>
    <property type="match status" value="2"/>
</dbReference>
<gene>
    <name evidence="11" type="ORF">GDO54_009485</name>
</gene>
<keyword evidence="3 9" id="KW-0812">Transmembrane</keyword>
<keyword evidence="10" id="KW-0732">Signal</keyword>
<dbReference type="PANTHER" id="PTHR10353:SF68">
    <property type="entry name" value="BETA-KLOTHO"/>
    <property type="match status" value="1"/>
</dbReference>
<organism evidence="11 12">
    <name type="scientific">Pyxicephalus adspersus</name>
    <name type="common">African bullfrog</name>
    <dbReference type="NCBI Taxonomy" id="30357"/>
    <lineage>
        <taxon>Eukaryota</taxon>
        <taxon>Metazoa</taxon>
        <taxon>Chordata</taxon>
        <taxon>Craniata</taxon>
        <taxon>Vertebrata</taxon>
        <taxon>Euteleostomi</taxon>
        <taxon>Amphibia</taxon>
        <taxon>Batrachia</taxon>
        <taxon>Anura</taxon>
        <taxon>Neobatrachia</taxon>
        <taxon>Ranoidea</taxon>
        <taxon>Pyxicephalidae</taxon>
        <taxon>Pyxicephalinae</taxon>
        <taxon>Pyxicephalus</taxon>
    </lineage>
</organism>
<evidence type="ECO:0000256" key="8">
    <source>
        <dbReference type="ARBA" id="ARBA00060858"/>
    </source>
</evidence>
<evidence type="ECO:0000256" key="2">
    <source>
        <dbReference type="ARBA" id="ARBA00022475"/>
    </source>
</evidence>
<dbReference type="GO" id="GO:0005975">
    <property type="term" value="P:carbohydrate metabolic process"/>
    <property type="evidence" value="ECO:0007669"/>
    <property type="project" value="InterPro"/>
</dbReference>
<evidence type="ECO:0000256" key="9">
    <source>
        <dbReference type="SAM" id="Phobius"/>
    </source>
</evidence>
<dbReference type="GO" id="GO:0004553">
    <property type="term" value="F:hydrolase activity, hydrolyzing O-glycosyl compounds"/>
    <property type="evidence" value="ECO:0007669"/>
    <property type="project" value="InterPro"/>
</dbReference>
<dbReference type="Pfam" id="PF00232">
    <property type="entry name" value="Glyco_hydro_1"/>
    <property type="match status" value="2"/>
</dbReference>
<dbReference type="FunFam" id="3.20.20.80:FF:000042">
    <property type="entry name" value="Klotho"/>
    <property type="match status" value="1"/>
</dbReference>
<feature type="transmembrane region" description="Helical" evidence="9">
    <location>
        <begin position="970"/>
        <end position="990"/>
    </location>
</feature>
<evidence type="ECO:0000256" key="4">
    <source>
        <dbReference type="ARBA" id="ARBA00022737"/>
    </source>
</evidence>
<evidence type="ECO:0000256" key="10">
    <source>
        <dbReference type="SAM" id="SignalP"/>
    </source>
</evidence>
<dbReference type="PANTHER" id="PTHR10353">
    <property type="entry name" value="GLYCOSYL HYDROLASE"/>
    <property type="match status" value="1"/>
</dbReference>
<keyword evidence="5 9" id="KW-1133">Transmembrane helix</keyword>
<keyword evidence="4" id="KW-0677">Repeat</keyword>
<name>A0AAV3AW39_PYXAD</name>
<comment type="similarity">
    <text evidence="8">Belongs to the glycosyl hydrolase 1 family. Klotho subfamily.</text>
</comment>
<protein>
    <recommendedName>
        <fullName evidence="13">Beta-klotho</fullName>
    </recommendedName>
</protein>
<evidence type="ECO:0000313" key="12">
    <source>
        <dbReference type="Proteomes" id="UP001181693"/>
    </source>
</evidence>
<evidence type="ECO:0000256" key="3">
    <source>
        <dbReference type="ARBA" id="ARBA00022692"/>
    </source>
</evidence>
<dbReference type="InterPro" id="IPR001360">
    <property type="entry name" value="Glyco_hydro_1"/>
</dbReference>
<feature type="signal peptide" evidence="10">
    <location>
        <begin position="1"/>
        <end position="23"/>
    </location>
</feature>
<comment type="subcellular location">
    <subcellularLocation>
        <location evidence="1">Cell membrane</location>
        <topology evidence="1">Single-pass membrane protein</topology>
    </subcellularLocation>
</comment>
<dbReference type="EMBL" id="DYDO01000003">
    <property type="protein sequence ID" value="DBA29240.1"/>
    <property type="molecule type" value="Genomic_DNA"/>
</dbReference>
<dbReference type="AlphaFoldDB" id="A0AAV3AW39"/>
<reference evidence="11" key="1">
    <citation type="thesis" date="2020" institute="ProQuest LLC" country="789 East Eisenhower Parkway, Ann Arbor, MI, USA">
        <title>Comparative Genomics and Chromosome Evolution.</title>
        <authorList>
            <person name="Mudd A.B."/>
        </authorList>
    </citation>
    <scope>NUCLEOTIDE SEQUENCE</scope>
    <source>
        <strain evidence="11">1538</strain>
        <tissue evidence="11">Blood</tissue>
    </source>
</reference>
<keyword evidence="7" id="KW-0325">Glycoprotein</keyword>
<evidence type="ECO:0000256" key="1">
    <source>
        <dbReference type="ARBA" id="ARBA00004162"/>
    </source>
</evidence>
<evidence type="ECO:0000256" key="5">
    <source>
        <dbReference type="ARBA" id="ARBA00022989"/>
    </source>
</evidence>
<proteinExistence type="inferred from homology"/>
<keyword evidence="12" id="KW-1185">Reference proteome</keyword>
<dbReference type="Proteomes" id="UP001181693">
    <property type="component" value="Unassembled WGS sequence"/>
</dbReference>
<evidence type="ECO:0000313" key="11">
    <source>
        <dbReference type="EMBL" id="DBA29240.1"/>
    </source>
</evidence>
<keyword evidence="2" id="KW-1003">Cell membrane</keyword>
<evidence type="ECO:0000256" key="7">
    <source>
        <dbReference type="ARBA" id="ARBA00023180"/>
    </source>
</evidence>
<evidence type="ECO:0000256" key="6">
    <source>
        <dbReference type="ARBA" id="ARBA00023136"/>
    </source>
</evidence>
<accession>A0AAV3AW39</accession>